<gene>
    <name evidence="5" type="ORF">BTO30_14715</name>
</gene>
<evidence type="ECO:0000256" key="2">
    <source>
        <dbReference type="SAM" id="Phobius"/>
    </source>
</evidence>
<evidence type="ECO:0000313" key="5">
    <source>
        <dbReference type="EMBL" id="OLN21481.1"/>
    </source>
</evidence>
<dbReference type="Gene3D" id="3.30.230.10">
    <property type="match status" value="1"/>
</dbReference>
<dbReference type="SUPFAM" id="SSF54211">
    <property type="entry name" value="Ribosomal protein S5 domain 2-like"/>
    <property type="match status" value="1"/>
</dbReference>
<dbReference type="InterPro" id="IPR014721">
    <property type="entry name" value="Ribsml_uS5_D2-typ_fold_subgr"/>
</dbReference>
<dbReference type="OrthoDB" id="2356897at2"/>
<feature type="transmembrane region" description="Helical" evidence="2">
    <location>
        <begin position="7"/>
        <end position="28"/>
    </location>
</feature>
<dbReference type="SUPFAM" id="SSF50156">
    <property type="entry name" value="PDZ domain-like"/>
    <property type="match status" value="1"/>
</dbReference>
<dbReference type="AlphaFoldDB" id="A0A1Q8Q2E8"/>
<organism evidence="5 6">
    <name type="scientific">Domibacillus antri</name>
    <dbReference type="NCBI Taxonomy" id="1714264"/>
    <lineage>
        <taxon>Bacteria</taxon>
        <taxon>Bacillati</taxon>
        <taxon>Bacillota</taxon>
        <taxon>Bacilli</taxon>
        <taxon>Bacillales</taxon>
        <taxon>Bacillaceae</taxon>
        <taxon>Domibacillus</taxon>
    </lineage>
</organism>
<dbReference type="SMART" id="SM00228">
    <property type="entry name" value="PDZ"/>
    <property type="match status" value="1"/>
</dbReference>
<dbReference type="PANTHER" id="PTHR10046">
    <property type="entry name" value="ATP DEPENDENT LON PROTEASE FAMILY MEMBER"/>
    <property type="match status" value="1"/>
</dbReference>
<keyword evidence="1" id="KW-0645">Protease</keyword>
<sequence>MKNKRTAVTYILLIIIIAAAFIPLPYYITKPGGAHELDPIVHVEGGDENDTGTFMLTTIRMGPANIYSSIWAYFREFEEILPKEDVRYPHESDNEYNVRQFHLMDTSQQNAITVAFDEAGKSYDWTYKGVYVLGVFPGMPAEEVLEAGDRITEIDGRELKESKEMTNYVQLKKAGETVTVTYNRDDQEKKAEISLKSFPELGGKSGLGISLADDRTLESDPEVTLEAEEIGGPSAGLMFSLEIYDQLMEEDMAAGRRIAGTGTIEADGTVGRIGGIEQKVVAADRAGAEIFFAPDDELPDEMNGVPTNYEEAKKAAAEIKTDMDIVPVKTFSDAVHYLSSLTASK</sequence>
<keyword evidence="1" id="KW-0720">Serine protease</keyword>
<feature type="active site" evidence="1">
    <location>
        <position position="279"/>
    </location>
</feature>
<name>A0A1Q8Q2E8_9BACI</name>
<comment type="similarity">
    <text evidence="1">Belongs to the peptidase S16 family.</text>
</comment>
<feature type="domain" description="Lon proteolytic" evidence="4">
    <location>
        <begin position="227"/>
        <end position="341"/>
    </location>
</feature>
<dbReference type="InterPro" id="IPR008269">
    <property type="entry name" value="Lon_proteolytic"/>
</dbReference>
<dbReference type="GO" id="GO:0004176">
    <property type="term" value="F:ATP-dependent peptidase activity"/>
    <property type="evidence" value="ECO:0007669"/>
    <property type="project" value="UniProtKB-UniRule"/>
</dbReference>
<dbReference type="GO" id="GO:0005524">
    <property type="term" value="F:ATP binding"/>
    <property type="evidence" value="ECO:0007669"/>
    <property type="project" value="InterPro"/>
</dbReference>
<dbReference type="GO" id="GO:0030163">
    <property type="term" value="P:protein catabolic process"/>
    <property type="evidence" value="ECO:0007669"/>
    <property type="project" value="InterPro"/>
</dbReference>
<dbReference type="Proteomes" id="UP000185568">
    <property type="component" value="Unassembled WGS sequence"/>
</dbReference>
<dbReference type="GO" id="GO:0006508">
    <property type="term" value="P:proteolysis"/>
    <property type="evidence" value="ECO:0007669"/>
    <property type="project" value="UniProtKB-KW"/>
</dbReference>
<dbReference type="EC" id="3.4.21.53" evidence="1"/>
<comment type="caution">
    <text evidence="5">The sequence shown here is derived from an EMBL/GenBank/DDBJ whole genome shotgun (WGS) entry which is preliminary data.</text>
</comment>
<keyword evidence="2" id="KW-0472">Membrane</keyword>
<evidence type="ECO:0000259" key="3">
    <source>
        <dbReference type="PROSITE" id="PS50106"/>
    </source>
</evidence>
<keyword evidence="1" id="KW-0378">Hydrolase</keyword>
<evidence type="ECO:0000313" key="6">
    <source>
        <dbReference type="Proteomes" id="UP000185568"/>
    </source>
</evidence>
<dbReference type="Pfam" id="PF13180">
    <property type="entry name" value="PDZ_2"/>
    <property type="match status" value="1"/>
</dbReference>
<dbReference type="EMBL" id="MSDU01000045">
    <property type="protein sequence ID" value="OLN21481.1"/>
    <property type="molecule type" value="Genomic_DNA"/>
</dbReference>
<accession>A0A1Q8Q2E8</accession>
<keyword evidence="6" id="KW-1185">Reference proteome</keyword>
<feature type="domain" description="PDZ" evidence="3">
    <location>
        <begin position="111"/>
        <end position="186"/>
    </location>
</feature>
<dbReference type="InterPro" id="IPR036034">
    <property type="entry name" value="PDZ_sf"/>
</dbReference>
<dbReference type="GO" id="GO:0004252">
    <property type="term" value="F:serine-type endopeptidase activity"/>
    <property type="evidence" value="ECO:0007669"/>
    <property type="project" value="UniProtKB-UniRule"/>
</dbReference>
<dbReference type="NCBIfam" id="NF041438">
    <property type="entry name" value="SepM_fam_S16"/>
    <property type="match status" value="1"/>
</dbReference>
<dbReference type="InterPro" id="IPR027065">
    <property type="entry name" value="Lon_Prtase"/>
</dbReference>
<dbReference type="PROSITE" id="PS51786">
    <property type="entry name" value="LON_PROTEOLYTIC"/>
    <property type="match status" value="1"/>
</dbReference>
<evidence type="ECO:0000256" key="1">
    <source>
        <dbReference type="PROSITE-ProRule" id="PRU01122"/>
    </source>
</evidence>
<dbReference type="Gene3D" id="2.30.42.10">
    <property type="match status" value="1"/>
</dbReference>
<dbReference type="STRING" id="1714264.BTO30_14715"/>
<dbReference type="Pfam" id="PF05362">
    <property type="entry name" value="Lon_C"/>
    <property type="match status" value="1"/>
</dbReference>
<protein>
    <recommendedName>
        <fullName evidence="1">endopeptidase La</fullName>
        <ecNumber evidence="1">3.4.21.53</ecNumber>
    </recommendedName>
</protein>
<dbReference type="PROSITE" id="PS50106">
    <property type="entry name" value="PDZ"/>
    <property type="match status" value="1"/>
</dbReference>
<evidence type="ECO:0000259" key="4">
    <source>
        <dbReference type="PROSITE" id="PS51786"/>
    </source>
</evidence>
<dbReference type="InterPro" id="IPR020568">
    <property type="entry name" value="Ribosomal_Su5_D2-typ_SF"/>
</dbReference>
<feature type="active site" evidence="1">
    <location>
        <position position="234"/>
    </location>
</feature>
<keyword evidence="2" id="KW-1133">Transmembrane helix</keyword>
<comment type="catalytic activity">
    <reaction evidence="1">
        <text>Hydrolysis of proteins in presence of ATP.</text>
        <dbReference type="EC" id="3.4.21.53"/>
    </reaction>
</comment>
<dbReference type="InterPro" id="IPR001478">
    <property type="entry name" value="PDZ"/>
</dbReference>
<proteinExistence type="inferred from homology"/>
<reference evidence="5 6" key="1">
    <citation type="submission" date="2016-12" db="EMBL/GenBank/DDBJ databases">
        <title>Domibacillus antri genome sequencing.</title>
        <authorList>
            <person name="Verma A."/>
            <person name="Krishnamurthi S."/>
        </authorList>
    </citation>
    <scope>NUCLEOTIDE SEQUENCE [LARGE SCALE GENOMIC DNA]</scope>
    <source>
        <strain evidence="5 6">XD80</strain>
    </source>
</reference>
<keyword evidence="2" id="KW-0812">Transmembrane</keyword>